<accession>A0A0P0JDR6</accession>
<name>A0A0P0JDR6_BLAVI</name>
<proteinExistence type="predicted"/>
<evidence type="ECO:0000313" key="1">
    <source>
        <dbReference type="EMBL" id="CUU42869.1"/>
    </source>
</evidence>
<gene>
    <name evidence="1" type="ORF">BVIRIDIS_18840</name>
</gene>
<keyword evidence="2" id="KW-1185">Reference proteome</keyword>
<organism evidence="1 2">
    <name type="scientific">Blastochloris viridis</name>
    <name type="common">Rhodopseudomonas viridis</name>
    <dbReference type="NCBI Taxonomy" id="1079"/>
    <lineage>
        <taxon>Bacteria</taxon>
        <taxon>Pseudomonadati</taxon>
        <taxon>Pseudomonadota</taxon>
        <taxon>Alphaproteobacteria</taxon>
        <taxon>Hyphomicrobiales</taxon>
        <taxon>Blastochloridaceae</taxon>
        <taxon>Blastochloris</taxon>
    </lineage>
</organism>
<protein>
    <submittedName>
        <fullName evidence="1">Uncharacterized protein</fullName>
    </submittedName>
</protein>
<evidence type="ECO:0000313" key="2">
    <source>
        <dbReference type="Proteomes" id="UP000065734"/>
    </source>
</evidence>
<dbReference type="EMBL" id="LN907867">
    <property type="protein sequence ID" value="CUU42869.1"/>
    <property type="molecule type" value="Genomic_DNA"/>
</dbReference>
<dbReference type="RefSeq" id="WP_145911981.1">
    <property type="nucleotide sequence ID" value="NZ_AP014854.2"/>
</dbReference>
<dbReference type="AlphaFoldDB" id="A0A0P0JDR6"/>
<dbReference type="Proteomes" id="UP000065734">
    <property type="component" value="Chromosome I"/>
</dbReference>
<dbReference type="KEGG" id="bvr:BVIR_2438"/>
<sequence length="226" mass="23946">MTDISSSGSLKGIARILARPISVAGLAPSKVLVAQPFSEQQKKDIAERNKITAELAEINATAMIDAKASQQFESNETYLPNISTLTLDTAKTVLGQIDAAKGMNWIQGTNIHGNNGDKATSSLDIYISWLKNFISSFDSAGTHNQPAIASGEEAAAITESVILPNVSSLSSSMAASVYKQVQNLIDTNQLEGRRLVAQNGETSTPSIDTYLSWLSAKADAIQEASG</sequence>
<reference evidence="2" key="1">
    <citation type="journal article" date="2016" name="Genome Announc.">
        <title>Revised genome sequence of the purple photosynthetic bacterium Blastochloris viridis.</title>
        <authorList>
            <person name="Liu L.N."/>
            <person name="Faulkner M."/>
            <person name="Liu X."/>
            <person name="Huang F."/>
            <person name="Darby A.C."/>
            <person name="Hall N."/>
        </authorList>
    </citation>
    <scope>NUCLEOTIDE SEQUENCE [LARGE SCALE GENOMIC DNA]</scope>
    <source>
        <strain evidence="2">ATCC 19567 / DSM 133 / F</strain>
    </source>
</reference>